<proteinExistence type="predicted"/>
<dbReference type="AlphaFoldDB" id="A0A9X9S3X9"/>
<evidence type="ECO:0000259" key="7">
    <source>
        <dbReference type="PROSITE" id="PS50850"/>
    </source>
</evidence>
<accession>A0A9X9S3X9</accession>
<feature type="transmembrane region" description="Helical" evidence="6">
    <location>
        <begin position="235"/>
        <end position="257"/>
    </location>
</feature>
<dbReference type="CDD" id="cd17474">
    <property type="entry name" value="MFS_YfmO_like"/>
    <property type="match status" value="1"/>
</dbReference>
<protein>
    <submittedName>
        <fullName evidence="8">MFS transporter</fullName>
    </submittedName>
</protein>
<organism evidence="8 9">
    <name type="scientific">Methanogenium organophilum</name>
    <dbReference type="NCBI Taxonomy" id="2199"/>
    <lineage>
        <taxon>Archaea</taxon>
        <taxon>Methanobacteriati</taxon>
        <taxon>Methanobacteriota</taxon>
        <taxon>Stenosarchaea group</taxon>
        <taxon>Methanomicrobia</taxon>
        <taxon>Methanomicrobiales</taxon>
        <taxon>Methanomicrobiaceae</taxon>
        <taxon>Methanogenium</taxon>
    </lineage>
</organism>
<evidence type="ECO:0000313" key="9">
    <source>
        <dbReference type="Proteomes" id="UP001163096"/>
    </source>
</evidence>
<comment type="subcellular location">
    <subcellularLocation>
        <location evidence="1">Cell membrane</location>
        <topology evidence="1">Multi-pass membrane protein</topology>
    </subcellularLocation>
</comment>
<keyword evidence="2" id="KW-1003">Cell membrane</keyword>
<feature type="transmembrane region" description="Helical" evidence="6">
    <location>
        <begin position="41"/>
        <end position="65"/>
    </location>
</feature>
<feature type="transmembrane region" description="Helical" evidence="6">
    <location>
        <begin position="269"/>
        <end position="290"/>
    </location>
</feature>
<dbReference type="PROSITE" id="PS50850">
    <property type="entry name" value="MFS"/>
    <property type="match status" value="1"/>
</dbReference>
<dbReference type="PRINTS" id="PR01036">
    <property type="entry name" value="TCRTETB"/>
</dbReference>
<keyword evidence="3 6" id="KW-0812">Transmembrane</keyword>
<feature type="domain" description="Major facilitator superfamily (MFS) profile" evidence="7">
    <location>
        <begin position="7"/>
        <end position="384"/>
    </location>
</feature>
<dbReference type="InterPro" id="IPR050189">
    <property type="entry name" value="MFS_Efflux_Transporters"/>
</dbReference>
<dbReference type="InterPro" id="IPR036259">
    <property type="entry name" value="MFS_trans_sf"/>
</dbReference>
<dbReference type="InterPro" id="IPR011701">
    <property type="entry name" value="MFS"/>
</dbReference>
<name>A0A9X9S3X9_METOG</name>
<dbReference type="InterPro" id="IPR020846">
    <property type="entry name" value="MFS_dom"/>
</dbReference>
<feature type="transmembrane region" description="Helical" evidence="6">
    <location>
        <begin position="98"/>
        <end position="123"/>
    </location>
</feature>
<evidence type="ECO:0000256" key="4">
    <source>
        <dbReference type="ARBA" id="ARBA00022989"/>
    </source>
</evidence>
<feature type="transmembrane region" description="Helical" evidence="6">
    <location>
        <begin position="206"/>
        <end position="229"/>
    </location>
</feature>
<dbReference type="SUPFAM" id="SSF103473">
    <property type="entry name" value="MFS general substrate transporter"/>
    <property type="match status" value="1"/>
</dbReference>
<dbReference type="EMBL" id="CP113361">
    <property type="protein sequence ID" value="WAI01101.1"/>
    <property type="molecule type" value="Genomic_DNA"/>
</dbReference>
<feature type="transmembrane region" description="Helical" evidence="6">
    <location>
        <begin position="362"/>
        <end position="380"/>
    </location>
</feature>
<keyword evidence="4 6" id="KW-1133">Transmembrane helix</keyword>
<dbReference type="Proteomes" id="UP001163096">
    <property type="component" value="Chromosome"/>
</dbReference>
<evidence type="ECO:0000256" key="5">
    <source>
        <dbReference type="ARBA" id="ARBA00023136"/>
    </source>
</evidence>
<dbReference type="Gene3D" id="1.20.1250.20">
    <property type="entry name" value="MFS general substrate transporter like domains"/>
    <property type="match status" value="1"/>
</dbReference>
<feature type="transmembrane region" description="Helical" evidence="6">
    <location>
        <begin position="72"/>
        <end position="92"/>
    </location>
</feature>
<dbReference type="RefSeq" id="WP_268186315.1">
    <property type="nucleotide sequence ID" value="NZ_CP113361.1"/>
</dbReference>
<evidence type="ECO:0000256" key="3">
    <source>
        <dbReference type="ARBA" id="ARBA00022692"/>
    </source>
</evidence>
<evidence type="ECO:0000256" key="1">
    <source>
        <dbReference type="ARBA" id="ARBA00004651"/>
    </source>
</evidence>
<reference evidence="8" key="1">
    <citation type="submission" date="2022-11" db="EMBL/GenBank/DDBJ databases">
        <title>Complete genome sequence of Methanogenium organophilum DSM 3596.</title>
        <authorList>
            <person name="Chen S.-C."/>
            <person name="Lai S.-J."/>
            <person name="You Y.-T."/>
        </authorList>
    </citation>
    <scope>NUCLEOTIDE SEQUENCE</scope>
    <source>
        <strain evidence="8">DSM 3596</strain>
    </source>
</reference>
<dbReference type="GO" id="GO:0005886">
    <property type="term" value="C:plasma membrane"/>
    <property type="evidence" value="ECO:0007669"/>
    <property type="project" value="UniProtKB-SubCell"/>
</dbReference>
<dbReference type="GeneID" id="76835809"/>
<evidence type="ECO:0000313" key="8">
    <source>
        <dbReference type="EMBL" id="WAI01101.1"/>
    </source>
</evidence>
<keyword evidence="5 6" id="KW-0472">Membrane</keyword>
<dbReference type="KEGG" id="mou:OU421_11865"/>
<evidence type="ECO:0000256" key="2">
    <source>
        <dbReference type="ARBA" id="ARBA00022475"/>
    </source>
</evidence>
<dbReference type="GO" id="GO:0022857">
    <property type="term" value="F:transmembrane transporter activity"/>
    <property type="evidence" value="ECO:0007669"/>
    <property type="project" value="InterPro"/>
</dbReference>
<evidence type="ECO:0000256" key="6">
    <source>
        <dbReference type="SAM" id="Phobius"/>
    </source>
</evidence>
<dbReference type="Pfam" id="PF07690">
    <property type="entry name" value="MFS_1"/>
    <property type="match status" value="1"/>
</dbReference>
<sequence>MEFKAIHLLMLCCTAFFAMAGGAVLAPVLPEMVEPLHTTAAEIGLMISVLTISTAIFTLVVGYFIDRVNRKTILVPCLIFYGLPGLVCFFISDFHTILVLRFIQGIGVSSMMTLALMIIGEVYEGHDSVMAISRISMSIAIGAVSAPLIGGSLAMLGWNYPFLFYALSLPFAVLILVFLPETSSDRKTGTQCGITKAFASLKDIRICYTVFLAFTIFFMLFALIIYVPFLLRDLFGFTSGGSGLMLAIEGLAVVILASRVRNFTRKFSMPAVISMGFTLIGIAMIGISFVPSVIGILLLLMLFGAGFGLAQTTIDVLIVKISPQESRGGILSIHNCMKYVGQSLSPVIFAVILVHFGINTVLLIAGILGLLIALMTCLMIRRFENPVLQPVADGKPAVL</sequence>
<feature type="transmembrane region" description="Helical" evidence="6">
    <location>
        <begin position="135"/>
        <end position="156"/>
    </location>
</feature>
<gene>
    <name evidence="8" type="ORF">OU421_11865</name>
</gene>
<keyword evidence="9" id="KW-1185">Reference proteome</keyword>
<dbReference type="PANTHER" id="PTHR43124:SF3">
    <property type="entry name" value="CHLORAMPHENICOL EFFLUX PUMP RV0191"/>
    <property type="match status" value="1"/>
</dbReference>
<feature type="transmembrane region" description="Helical" evidence="6">
    <location>
        <begin position="162"/>
        <end position="179"/>
    </location>
</feature>
<dbReference type="PANTHER" id="PTHR43124">
    <property type="entry name" value="PURINE EFFLUX PUMP PBUE"/>
    <property type="match status" value="1"/>
</dbReference>